<feature type="region of interest" description="Disordered" evidence="1">
    <location>
        <begin position="120"/>
        <end position="139"/>
    </location>
</feature>
<protein>
    <recommendedName>
        <fullName evidence="4">Plasmid replication, integration and excision activator</fullName>
    </recommendedName>
</protein>
<dbReference type="OrthoDB" id="4299905at2"/>
<dbReference type="STRING" id="479433.Caci_8555"/>
<dbReference type="EMBL" id="CP001700">
    <property type="protein sequence ID" value="ACU77375.1"/>
    <property type="molecule type" value="Genomic_DNA"/>
</dbReference>
<reference evidence="2 3" key="1">
    <citation type="journal article" date="2009" name="Stand. Genomic Sci.">
        <title>Complete genome sequence of Catenulispora acidiphila type strain (ID 139908).</title>
        <authorList>
            <person name="Copeland A."/>
            <person name="Lapidus A."/>
            <person name="Glavina Del Rio T."/>
            <person name="Nolan M."/>
            <person name="Lucas S."/>
            <person name="Chen F."/>
            <person name="Tice H."/>
            <person name="Cheng J.F."/>
            <person name="Bruce D."/>
            <person name="Goodwin L."/>
            <person name="Pitluck S."/>
            <person name="Mikhailova N."/>
            <person name="Pati A."/>
            <person name="Ivanova N."/>
            <person name="Mavromatis K."/>
            <person name="Chen A."/>
            <person name="Palaniappan K."/>
            <person name="Chain P."/>
            <person name="Land M."/>
            <person name="Hauser L."/>
            <person name="Chang Y.J."/>
            <person name="Jeffries C.D."/>
            <person name="Chertkov O."/>
            <person name="Brettin T."/>
            <person name="Detter J.C."/>
            <person name="Han C."/>
            <person name="Ali Z."/>
            <person name="Tindall B.J."/>
            <person name="Goker M."/>
            <person name="Bristow J."/>
            <person name="Eisen J.A."/>
            <person name="Markowitz V."/>
            <person name="Hugenholtz P."/>
            <person name="Kyrpides N.C."/>
            <person name="Klenk H.P."/>
        </authorList>
    </citation>
    <scope>NUCLEOTIDE SEQUENCE [LARGE SCALE GENOMIC DNA]</scope>
    <source>
        <strain evidence="3">DSM 44928 / JCM 14897 / NBRC 102108 / NRRL B-24433 / ID139908</strain>
    </source>
</reference>
<gene>
    <name evidence="2" type="ordered locus">Caci_8555</name>
</gene>
<dbReference type="Proteomes" id="UP000000851">
    <property type="component" value="Chromosome"/>
</dbReference>
<evidence type="ECO:0000313" key="3">
    <source>
        <dbReference type="Proteomes" id="UP000000851"/>
    </source>
</evidence>
<evidence type="ECO:0008006" key="4">
    <source>
        <dbReference type="Google" id="ProtNLM"/>
    </source>
</evidence>
<name>C7PYQ3_CATAD</name>
<dbReference type="AlphaFoldDB" id="C7PYQ3"/>
<dbReference type="RefSeq" id="WP_015797100.1">
    <property type="nucleotide sequence ID" value="NC_013131.1"/>
</dbReference>
<dbReference type="KEGG" id="cai:Caci_8555"/>
<keyword evidence="3" id="KW-1185">Reference proteome</keyword>
<evidence type="ECO:0000313" key="2">
    <source>
        <dbReference type="EMBL" id="ACU77375.1"/>
    </source>
</evidence>
<evidence type="ECO:0000256" key="1">
    <source>
        <dbReference type="SAM" id="MobiDB-lite"/>
    </source>
</evidence>
<dbReference type="InParanoid" id="C7PYQ3"/>
<dbReference type="HOGENOM" id="CLU_143968_0_0_11"/>
<dbReference type="eggNOG" id="ENOG50332KG">
    <property type="taxonomic scope" value="Bacteria"/>
</dbReference>
<sequence>MAIQGAIRVQFGDVFPHGAFAVAVEAVRDFDKSTREHPVQARDKESGVLVWAVEVLDADPEARAADRSVKVKIAADHQPELPDLMAGTPFRPVEFEGLRVRPYVNSQGRLAYSYNASAVRGPNAGGKPAAAVNGSKSAG</sequence>
<proteinExistence type="predicted"/>
<accession>C7PYQ3</accession>
<organism evidence="2 3">
    <name type="scientific">Catenulispora acidiphila (strain DSM 44928 / JCM 14897 / NBRC 102108 / NRRL B-24433 / ID139908)</name>
    <dbReference type="NCBI Taxonomy" id="479433"/>
    <lineage>
        <taxon>Bacteria</taxon>
        <taxon>Bacillati</taxon>
        <taxon>Actinomycetota</taxon>
        <taxon>Actinomycetes</taxon>
        <taxon>Catenulisporales</taxon>
        <taxon>Catenulisporaceae</taxon>
        <taxon>Catenulispora</taxon>
    </lineage>
</organism>